<name>A0A839ST45_9PROT</name>
<accession>A0A839ST45</accession>
<organism evidence="1 2">
    <name type="scientific">Limibacillus halophilus</name>
    <dbReference type="NCBI Taxonomy" id="1579333"/>
    <lineage>
        <taxon>Bacteria</taxon>
        <taxon>Pseudomonadati</taxon>
        <taxon>Pseudomonadota</taxon>
        <taxon>Alphaproteobacteria</taxon>
        <taxon>Rhodospirillales</taxon>
        <taxon>Rhodovibrionaceae</taxon>
        <taxon>Limibacillus</taxon>
    </lineage>
</organism>
<dbReference type="EMBL" id="JACHXA010000003">
    <property type="protein sequence ID" value="MBB3065159.1"/>
    <property type="molecule type" value="Genomic_DNA"/>
</dbReference>
<keyword evidence="2" id="KW-1185">Reference proteome</keyword>
<dbReference type="InterPro" id="IPR007939">
    <property type="entry name" value="Cu-R_B_prcur"/>
</dbReference>
<dbReference type="SUPFAM" id="SSF103515">
    <property type="entry name" value="Autotransporter"/>
    <property type="match status" value="1"/>
</dbReference>
<dbReference type="Proteomes" id="UP000581135">
    <property type="component" value="Unassembled WGS sequence"/>
</dbReference>
<dbReference type="Pfam" id="PF05275">
    <property type="entry name" value="CopB"/>
    <property type="match status" value="1"/>
</dbReference>
<protein>
    <submittedName>
        <fullName evidence="1">Copper resistance protein B</fullName>
    </submittedName>
</protein>
<reference evidence="1 2" key="1">
    <citation type="submission" date="2020-08" db="EMBL/GenBank/DDBJ databases">
        <title>Genomic Encyclopedia of Type Strains, Phase III (KMG-III): the genomes of soil and plant-associated and newly described type strains.</title>
        <authorList>
            <person name="Whitman W."/>
        </authorList>
    </citation>
    <scope>NUCLEOTIDE SEQUENCE [LARGE SCALE GENOMIC DNA]</scope>
    <source>
        <strain evidence="1 2">CECT 8803</strain>
    </source>
</reference>
<dbReference type="InterPro" id="IPR036709">
    <property type="entry name" value="Autotransporte_beta_dom_sf"/>
</dbReference>
<comment type="caution">
    <text evidence="1">The sequence shown here is derived from an EMBL/GenBank/DDBJ whole genome shotgun (WGS) entry which is preliminary data.</text>
</comment>
<dbReference type="GO" id="GO:0009279">
    <property type="term" value="C:cell outer membrane"/>
    <property type="evidence" value="ECO:0007669"/>
    <property type="project" value="InterPro"/>
</dbReference>
<gene>
    <name evidence="1" type="ORF">FHR98_001438</name>
</gene>
<sequence length="241" mass="27105">MTRFMNQLRILAITAFILGIPSIVWAAEMDAGIFTAIDIEVLEYRVQEGKDLAVWEGEFRAGDDDNKAVLRSEGEYIVNGDHVDSAEFQLLYRRLISDFYDLQAGARFDLEPNPTRAYAVLGITGLAPQWIELEANLFLNDKGDLSARVEADTDFLLTQRLILQPKAEINFAFSDDEPTGTGTGFTTLETGLRLRYEVSREVAPYIGVNWERKFGNTEDLAREDGEEYDSFAIVAGVKLLF</sequence>
<proteinExistence type="predicted"/>
<dbReference type="AlphaFoldDB" id="A0A839ST45"/>
<dbReference type="RefSeq" id="WP_183415958.1">
    <property type="nucleotide sequence ID" value="NZ_JACHXA010000003.1"/>
</dbReference>
<evidence type="ECO:0000313" key="1">
    <source>
        <dbReference type="EMBL" id="MBB3065159.1"/>
    </source>
</evidence>
<dbReference type="GO" id="GO:0005507">
    <property type="term" value="F:copper ion binding"/>
    <property type="evidence" value="ECO:0007669"/>
    <property type="project" value="InterPro"/>
</dbReference>
<dbReference type="GO" id="GO:0006878">
    <property type="term" value="P:intracellular copper ion homeostasis"/>
    <property type="evidence" value="ECO:0007669"/>
    <property type="project" value="InterPro"/>
</dbReference>
<evidence type="ECO:0000313" key="2">
    <source>
        <dbReference type="Proteomes" id="UP000581135"/>
    </source>
</evidence>